<dbReference type="EC" id="6.2.1.5" evidence="6"/>
<feature type="binding site" evidence="6">
    <location>
        <position position="117"/>
    </location>
    <ligand>
        <name>ATP</name>
        <dbReference type="ChEBI" id="CHEBI:30616"/>
    </ligand>
</feature>
<protein>
    <recommendedName>
        <fullName evidence="6">Succinate--CoA ligase [ADP-forming] subunit beta</fullName>
        <ecNumber evidence="6">6.2.1.5</ecNumber>
    </recommendedName>
    <alternativeName>
        <fullName evidence="6">Succinyl-CoA synthetase subunit beta</fullName>
        <shortName evidence="6">SCS-beta</shortName>
    </alternativeName>
</protein>
<feature type="binding site" evidence="6">
    <location>
        <position position="209"/>
    </location>
    <ligand>
        <name>Mg(2+)</name>
        <dbReference type="ChEBI" id="CHEBI:18420"/>
    </ligand>
</feature>
<keyword evidence="1 6" id="KW-0816">Tricarboxylic acid cycle</keyword>
<feature type="binding site" evidence="6">
    <location>
        <begin position="331"/>
        <end position="333"/>
    </location>
    <ligand>
        <name>substrate</name>
        <note>ligand shared with subunit alpha</note>
    </ligand>
</feature>
<evidence type="ECO:0000256" key="4">
    <source>
        <dbReference type="ARBA" id="ARBA00022741"/>
    </source>
</evidence>
<evidence type="ECO:0000256" key="5">
    <source>
        <dbReference type="ARBA" id="ARBA00022842"/>
    </source>
</evidence>
<dbReference type="SUPFAM" id="SSF52210">
    <property type="entry name" value="Succinyl-CoA synthetase domains"/>
    <property type="match status" value="1"/>
</dbReference>
<feature type="domain" description="ATP-grasp" evidence="8">
    <location>
        <begin position="9"/>
        <end position="239"/>
    </location>
</feature>
<evidence type="ECO:0000256" key="2">
    <source>
        <dbReference type="ARBA" id="ARBA00022598"/>
    </source>
</evidence>
<keyword evidence="5 6" id="KW-0460">Magnesium</keyword>
<dbReference type="SUPFAM" id="SSF56059">
    <property type="entry name" value="Glutathione synthetase ATP-binding domain-like"/>
    <property type="match status" value="1"/>
</dbReference>
<dbReference type="PROSITE" id="PS50975">
    <property type="entry name" value="ATP_GRASP"/>
    <property type="match status" value="1"/>
</dbReference>
<dbReference type="InterPro" id="IPR005811">
    <property type="entry name" value="SUCC_ACL_C"/>
</dbReference>
<keyword evidence="3 6" id="KW-0479">Metal-binding</keyword>
<evidence type="ECO:0000256" key="7">
    <source>
        <dbReference type="PROSITE-ProRule" id="PRU00409"/>
    </source>
</evidence>
<comment type="caution">
    <text evidence="6">Lacks conserved residue(s) required for the propagation of feature annotation.</text>
</comment>
<dbReference type="RefSeq" id="WP_273687186.1">
    <property type="nucleotide sequence ID" value="NZ_CP117411.1"/>
</dbReference>
<name>A0ABY7TIX2_9SPHN</name>
<feature type="binding site" evidence="6">
    <location>
        <begin position="53"/>
        <end position="55"/>
    </location>
    <ligand>
        <name>ATP</name>
        <dbReference type="ChEBI" id="CHEBI:30616"/>
    </ligand>
</feature>
<dbReference type="InterPro" id="IPR017866">
    <property type="entry name" value="Succ-CoA_synthase_bsu_CS"/>
</dbReference>
<keyword evidence="10" id="KW-1185">Reference proteome</keyword>
<reference evidence="9 10" key="1">
    <citation type="submission" date="2023-02" db="EMBL/GenBank/DDBJ databases">
        <title>Genome sequence of Sphingomonas naphthae.</title>
        <authorList>
            <person name="Kim S."/>
            <person name="Heo J."/>
            <person name="Kwon S.-W."/>
        </authorList>
    </citation>
    <scope>NUCLEOTIDE SEQUENCE [LARGE SCALE GENOMIC DNA]</scope>
    <source>
        <strain evidence="9 10">KACC 18716</strain>
    </source>
</reference>
<dbReference type="Gene3D" id="3.40.50.261">
    <property type="entry name" value="Succinyl-CoA synthetase domains"/>
    <property type="match status" value="1"/>
</dbReference>
<dbReference type="InterPro" id="IPR013815">
    <property type="entry name" value="ATP_grasp_subdomain_1"/>
</dbReference>
<dbReference type="GO" id="GO:0004775">
    <property type="term" value="F:succinate-CoA ligase (ADP-forming) activity"/>
    <property type="evidence" value="ECO:0007669"/>
    <property type="project" value="UniProtKB-EC"/>
</dbReference>
<evidence type="ECO:0000259" key="8">
    <source>
        <dbReference type="PROSITE" id="PS50975"/>
    </source>
</evidence>
<accession>A0ABY7TIX2</accession>
<evidence type="ECO:0000256" key="1">
    <source>
        <dbReference type="ARBA" id="ARBA00022532"/>
    </source>
</evidence>
<dbReference type="NCBIfam" id="TIGR01016">
    <property type="entry name" value="sucCoAbeta"/>
    <property type="match status" value="1"/>
</dbReference>
<organism evidence="9 10">
    <name type="scientific">Sphingomonas naphthae</name>
    <dbReference type="NCBI Taxonomy" id="1813468"/>
    <lineage>
        <taxon>Bacteria</taxon>
        <taxon>Pseudomonadati</taxon>
        <taxon>Pseudomonadota</taxon>
        <taxon>Alphaproteobacteria</taxon>
        <taxon>Sphingomonadales</taxon>
        <taxon>Sphingomonadaceae</taxon>
        <taxon>Sphingomonas</taxon>
    </lineage>
</organism>
<dbReference type="Proteomes" id="UP001220395">
    <property type="component" value="Chromosome"/>
</dbReference>
<gene>
    <name evidence="6 9" type="primary">sucC</name>
    <name evidence="9" type="ORF">PQ455_16305</name>
</gene>
<comment type="cofactor">
    <cofactor evidence="6">
        <name>Mg(2+)</name>
        <dbReference type="ChEBI" id="CHEBI:18420"/>
    </cofactor>
    <text evidence="6">Binds 1 Mg(2+) ion per subunit.</text>
</comment>
<comment type="function">
    <text evidence="6">Succinyl-CoA synthetase functions in the citric acid cycle (TCA), coupling the hydrolysis of succinyl-CoA to the synthesis of either ATP or GTP and thus represents the only step of substrate-level phosphorylation in the TCA. The beta subunit provides nucleotide specificity of the enzyme and binds the substrate succinate, while the binding sites for coenzyme A and phosphate are found in the alpha subunit.</text>
</comment>
<keyword evidence="4 6" id="KW-0547">Nucleotide-binding</keyword>
<feature type="binding site" evidence="6">
    <location>
        <position position="46"/>
    </location>
    <ligand>
        <name>ATP</name>
        <dbReference type="ChEBI" id="CHEBI:30616"/>
    </ligand>
</feature>
<dbReference type="InterPro" id="IPR013650">
    <property type="entry name" value="ATP-grasp_succ-CoA_synth-type"/>
</dbReference>
<dbReference type="Pfam" id="PF08442">
    <property type="entry name" value="ATP-grasp_2"/>
    <property type="match status" value="1"/>
</dbReference>
<dbReference type="InterPro" id="IPR011761">
    <property type="entry name" value="ATP-grasp"/>
</dbReference>
<keyword evidence="2 6" id="KW-0436">Ligase</keyword>
<comment type="catalytic activity">
    <reaction evidence="6">
        <text>succinate + ATP + CoA = succinyl-CoA + ADP + phosphate</text>
        <dbReference type="Rhea" id="RHEA:17661"/>
        <dbReference type="ChEBI" id="CHEBI:30031"/>
        <dbReference type="ChEBI" id="CHEBI:30616"/>
        <dbReference type="ChEBI" id="CHEBI:43474"/>
        <dbReference type="ChEBI" id="CHEBI:57287"/>
        <dbReference type="ChEBI" id="CHEBI:57292"/>
        <dbReference type="ChEBI" id="CHEBI:456216"/>
        <dbReference type="EC" id="6.2.1.5"/>
    </reaction>
</comment>
<dbReference type="PROSITE" id="PS01217">
    <property type="entry name" value="SUCCINYL_COA_LIG_3"/>
    <property type="match status" value="1"/>
</dbReference>
<comment type="similarity">
    <text evidence="6">Belongs to the succinate/malate CoA ligase beta subunit family.</text>
</comment>
<feature type="binding site" evidence="6">
    <location>
        <position position="223"/>
    </location>
    <ligand>
        <name>Mg(2+)</name>
        <dbReference type="ChEBI" id="CHEBI:18420"/>
    </ligand>
</feature>
<feature type="binding site" evidence="6">
    <location>
        <position position="112"/>
    </location>
    <ligand>
        <name>ATP</name>
        <dbReference type="ChEBI" id="CHEBI:30616"/>
    </ligand>
</feature>
<dbReference type="InterPro" id="IPR005809">
    <property type="entry name" value="Succ_CoA_ligase-like_bsu"/>
</dbReference>
<comment type="subunit">
    <text evidence="6">Heterotetramer of two alpha and two beta subunits.</text>
</comment>
<comment type="catalytic activity">
    <reaction evidence="6">
        <text>GTP + succinate + CoA = succinyl-CoA + GDP + phosphate</text>
        <dbReference type="Rhea" id="RHEA:22120"/>
        <dbReference type="ChEBI" id="CHEBI:30031"/>
        <dbReference type="ChEBI" id="CHEBI:37565"/>
        <dbReference type="ChEBI" id="CHEBI:43474"/>
        <dbReference type="ChEBI" id="CHEBI:57287"/>
        <dbReference type="ChEBI" id="CHEBI:57292"/>
        <dbReference type="ChEBI" id="CHEBI:58189"/>
    </reaction>
</comment>
<keyword evidence="6 7" id="KW-0067">ATP-binding</keyword>
<dbReference type="PANTHER" id="PTHR11815:SF10">
    <property type="entry name" value="SUCCINATE--COA LIGASE [GDP-FORMING] SUBUNIT BETA, MITOCHONDRIAL"/>
    <property type="match status" value="1"/>
</dbReference>
<proteinExistence type="inferred from homology"/>
<comment type="pathway">
    <text evidence="6">Carbohydrate metabolism; tricarboxylic acid cycle; succinate from succinyl-CoA (ligase route): step 1/1.</text>
</comment>
<evidence type="ECO:0000256" key="3">
    <source>
        <dbReference type="ARBA" id="ARBA00022723"/>
    </source>
</evidence>
<dbReference type="EMBL" id="CP117411">
    <property type="protein sequence ID" value="WCT73162.1"/>
    <property type="molecule type" value="Genomic_DNA"/>
</dbReference>
<evidence type="ECO:0000313" key="10">
    <source>
        <dbReference type="Proteomes" id="UP001220395"/>
    </source>
</evidence>
<dbReference type="Gene3D" id="3.30.470.20">
    <property type="entry name" value="ATP-grasp fold, B domain"/>
    <property type="match status" value="1"/>
</dbReference>
<dbReference type="NCBIfam" id="NF001913">
    <property type="entry name" value="PRK00696.1"/>
    <property type="match status" value="1"/>
</dbReference>
<dbReference type="Gene3D" id="3.30.1490.20">
    <property type="entry name" value="ATP-grasp fold, A domain"/>
    <property type="match status" value="1"/>
</dbReference>
<dbReference type="InterPro" id="IPR016102">
    <property type="entry name" value="Succinyl-CoA_synth-like"/>
</dbReference>
<dbReference type="PANTHER" id="PTHR11815">
    <property type="entry name" value="SUCCINYL-COA SYNTHETASE BETA CHAIN"/>
    <property type="match status" value="1"/>
</dbReference>
<evidence type="ECO:0000256" key="6">
    <source>
        <dbReference type="HAMAP-Rule" id="MF_00558"/>
    </source>
</evidence>
<feature type="binding site" evidence="6">
    <location>
        <position position="274"/>
    </location>
    <ligand>
        <name>substrate</name>
        <note>ligand shared with subunit alpha</note>
    </ligand>
</feature>
<dbReference type="Pfam" id="PF00549">
    <property type="entry name" value="Ligase_CoA"/>
    <property type="match status" value="1"/>
</dbReference>
<evidence type="ECO:0000313" key="9">
    <source>
        <dbReference type="EMBL" id="WCT73162.1"/>
    </source>
</evidence>
<dbReference type="HAMAP" id="MF_00558">
    <property type="entry name" value="Succ_CoA_beta"/>
    <property type="match status" value="1"/>
</dbReference>
<dbReference type="PIRSF" id="PIRSF001554">
    <property type="entry name" value="SucCS_beta"/>
    <property type="match status" value="1"/>
</dbReference>
<sequence>MNIHEYQAKEVLAKFGAPVPIGFPALTVEEAVEAAGKLPGPLFVVKAQIHAGGRGKGKFKELAADAKGGVRLSKSLDEVKANAADMLGNTLVTIQTRDAGKQVNRLYVTDGADIAKEYYLSMLVDRASGRIAMVVSTEGGMDIETVAHDTPEKIQSITIDPAEGFQPHHGRAVAFALKLTGDLNKQAIAVAKSLYEAFVATDMEMLEVNPLVETTDGKLLVLDAKVSFDSNSLYRHPDIFALRDETEEDPAEVEASKYDLAYIKLDGDIGCMVNGAGLAMATMDIIKLNGAFPANFLDVGGGATKEKVTAAFKIILSDPAVKGILVNIFGGIMRCDIIADGIIAAAKEVNLSVPLVVRLEGTNVQQGKDLLANSGLPIVAADDLGDAAKKIVAQVKQAA</sequence>